<dbReference type="EMBL" id="JAWDES010000005">
    <property type="protein sequence ID" value="MDU0260322.1"/>
    <property type="molecule type" value="Genomic_DNA"/>
</dbReference>
<protein>
    <submittedName>
        <fullName evidence="2">Uncharacterized protein</fullName>
    </submittedName>
</protein>
<evidence type="ECO:0000313" key="2">
    <source>
        <dbReference type="EMBL" id="GKI17748.1"/>
    </source>
</evidence>
<name>A0AA37KPA0_9BACT</name>
<dbReference type="Proteomes" id="UP001181347">
    <property type="component" value="Unassembled WGS sequence"/>
</dbReference>
<dbReference type="Proteomes" id="UP001055105">
    <property type="component" value="Unassembled WGS sequence"/>
</dbReference>
<dbReference type="AlphaFoldDB" id="A0AA37KPA0"/>
<comment type="caution">
    <text evidence="2">The sequence shown here is derived from an EMBL/GenBank/DDBJ whole genome shotgun (WGS) entry which is preliminary data.</text>
</comment>
<accession>A0AA37KPA0</accession>
<dbReference type="EMBL" id="BQOL01000001">
    <property type="protein sequence ID" value="GKI17748.1"/>
    <property type="molecule type" value="Genomic_DNA"/>
</dbReference>
<proteinExistence type="predicted"/>
<evidence type="ECO:0000256" key="1">
    <source>
        <dbReference type="SAM" id="Coils"/>
    </source>
</evidence>
<evidence type="ECO:0000313" key="4">
    <source>
        <dbReference type="Proteomes" id="UP001055105"/>
    </source>
</evidence>
<keyword evidence="1" id="KW-0175">Coiled coil</keyword>
<gene>
    <name evidence="2" type="ORF">CE91St16_06560</name>
    <name evidence="3" type="ORF">RVH17_09385</name>
</gene>
<sequence length="517" mass="57930">MKLNWNFISKIFARTVGVENLSRDAEGHEVLSADQRKILEQKFGPEALQHYDAYAASDANDDAQQEQLLLNFLDAIGRSGGDDKDKLRQELAKAEEKIASMSAQMTILQQEKEKLAKAREDKPAATEVFGRSEGRTFTIDAKASHNRLALEALATGQLPTFSAATIDVDDLKKELGTYSSQGNSLELMQDIYRGFTSAKFMTPKRAIETYKAVRSDYTSVVQEFSAKWTPSGDARFTAIKIQNYRHKINFAIVPADVANSWLLSLYNERLSPDQMPITRYIVQKILLPSILQDIEMKMIGKGKYKAKENPTDAGKPEESMNGIETLLVEAAKSGDKGINFYPNAKDLRTATDAEVVEYIDDFAHKILAKYQSLKMNIFLSADLYVKYKRGYKDKWGAGSGTENPDFGKDRVDFTNFSLQVLDCLYGSPIIFCTPKSNFIMLQNLNQPQVITDIQKVDYEVRYYGEFWLGVGFAFGEMLFASVPADYDPQAAISDDGSTDFWKKTNAAAEVEDTHEGA</sequence>
<dbReference type="RefSeq" id="WP_229100492.1">
    <property type="nucleotide sequence ID" value="NZ_AP025581.1"/>
</dbReference>
<reference evidence="3" key="2">
    <citation type="submission" date="2023-10" db="EMBL/GenBank/DDBJ databases">
        <title>Genome Sequence of the Bacteria from From Gut Wall in Crohn's Disease.</title>
        <authorList>
            <person name="Rodriguez-Palacios A."/>
        </authorList>
    </citation>
    <scope>NUCLEOTIDE SEQUENCE</scope>
    <source>
        <strain evidence="3">CavFT-hAR58</strain>
    </source>
</reference>
<reference evidence="2" key="1">
    <citation type="submission" date="2022-01" db="EMBL/GenBank/DDBJ databases">
        <title>Novel bile acid biosynthetic pathways are enriched in the microbiome of centenarians.</title>
        <authorList>
            <person name="Sato Y."/>
            <person name="Atarashi K."/>
            <person name="Plichta R.D."/>
            <person name="Arai Y."/>
            <person name="Sasajima S."/>
            <person name="Kearney M.S."/>
            <person name="Suda W."/>
            <person name="Takeshita K."/>
            <person name="Sasaki T."/>
            <person name="Okamoto S."/>
            <person name="Skelly N.A."/>
            <person name="Okamura Y."/>
            <person name="Vlamakis H."/>
            <person name="Li Y."/>
            <person name="Tanoue T."/>
            <person name="Takei H."/>
            <person name="Nittono H."/>
            <person name="Narushima S."/>
            <person name="Irie J."/>
            <person name="Itoh H."/>
            <person name="Moriya K."/>
            <person name="Sugiura Y."/>
            <person name="Suematsu M."/>
            <person name="Moritoki N."/>
            <person name="Shibata S."/>
            <person name="Littman R.D."/>
            <person name="Fischbach A.M."/>
            <person name="Uwamino Y."/>
            <person name="Inoue T."/>
            <person name="Honda A."/>
            <person name="Hattori M."/>
            <person name="Murai T."/>
            <person name="Xavier J.R."/>
            <person name="Hirose N."/>
            <person name="Honda K."/>
        </authorList>
    </citation>
    <scope>NUCLEOTIDE SEQUENCE</scope>
    <source>
        <strain evidence="2">CE91-St16</strain>
    </source>
</reference>
<evidence type="ECO:0000313" key="3">
    <source>
        <dbReference type="EMBL" id="MDU0260322.1"/>
    </source>
</evidence>
<feature type="coiled-coil region" evidence="1">
    <location>
        <begin position="84"/>
        <end position="128"/>
    </location>
</feature>
<organism evidence="2 4">
    <name type="scientific">Alistipes finegoldii</name>
    <dbReference type="NCBI Taxonomy" id="214856"/>
    <lineage>
        <taxon>Bacteria</taxon>
        <taxon>Pseudomonadati</taxon>
        <taxon>Bacteroidota</taxon>
        <taxon>Bacteroidia</taxon>
        <taxon>Bacteroidales</taxon>
        <taxon>Rikenellaceae</taxon>
        <taxon>Alistipes</taxon>
    </lineage>
</organism>